<dbReference type="RefSeq" id="WP_253062439.1">
    <property type="nucleotide sequence ID" value="NZ_JAMXWM010000013.1"/>
</dbReference>
<evidence type="ECO:0000313" key="2">
    <source>
        <dbReference type="EMBL" id="MFD2693611.1"/>
    </source>
</evidence>
<dbReference type="InterPro" id="IPR050908">
    <property type="entry name" value="SmbC-like"/>
</dbReference>
<gene>
    <name evidence="2" type="ORF">ACFSUE_08220</name>
</gene>
<dbReference type="Pfam" id="PF06445">
    <property type="entry name" value="GyrI-like"/>
    <property type="match status" value="1"/>
</dbReference>
<dbReference type="SMART" id="SM00871">
    <property type="entry name" value="AraC_E_bind"/>
    <property type="match status" value="1"/>
</dbReference>
<dbReference type="Proteomes" id="UP001597399">
    <property type="component" value="Unassembled WGS sequence"/>
</dbReference>
<organism evidence="2 3">
    <name type="scientific">Sporolactobacillus shoreicorticis</name>
    <dbReference type="NCBI Taxonomy" id="1923877"/>
    <lineage>
        <taxon>Bacteria</taxon>
        <taxon>Bacillati</taxon>
        <taxon>Bacillota</taxon>
        <taxon>Bacilli</taxon>
        <taxon>Bacillales</taxon>
        <taxon>Sporolactobacillaceae</taxon>
        <taxon>Sporolactobacillus</taxon>
    </lineage>
</organism>
<proteinExistence type="predicted"/>
<sequence length="150" mass="17283">MDIRVERFEATSILYMRRVGEYGRENNTLMSRFKEKIQGINTNQKTIYGIAWDNPQITPSEACRYDVALEITSDETIPEPNDFLFGKIPGGHYMVLLFPHFTNDVQKAMESFPAILQAKGYTMDGARPIIERYRQVLVDKDLCELCVPIL</sequence>
<evidence type="ECO:0000313" key="3">
    <source>
        <dbReference type="Proteomes" id="UP001597399"/>
    </source>
</evidence>
<evidence type="ECO:0000259" key="1">
    <source>
        <dbReference type="SMART" id="SM00871"/>
    </source>
</evidence>
<name>A0ABW5S1H0_9BACL</name>
<feature type="domain" description="AraC effector-binding" evidence="1">
    <location>
        <begin position="1"/>
        <end position="150"/>
    </location>
</feature>
<dbReference type="EMBL" id="JBHUMQ010000018">
    <property type="protein sequence ID" value="MFD2693611.1"/>
    <property type="molecule type" value="Genomic_DNA"/>
</dbReference>
<dbReference type="PANTHER" id="PTHR40055">
    <property type="entry name" value="TRANSCRIPTIONAL REGULATOR YGIV-RELATED"/>
    <property type="match status" value="1"/>
</dbReference>
<dbReference type="InterPro" id="IPR029442">
    <property type="entry name" value="GyrI-like"/>
</dbReference>
<protein>
    <submittedName>
        <fullName evidence="2">GyrI-like domain-containing protein</fullName>
    </submittedName>
</protein>
<dbReference type="Gene3D" id="3.20.80.10">
    <property type="entry name" value="Regulatory factor, effector binding domain"/>
    <property type="match status" value="1"/>
</dbReference>
<accession>A0ABW5S1H0</accession>
<dbReference type="PANTHER" id="PTHR40055:SF1">
    <property type="entry name" value="TRANSCRIPTIONAL REGULATOR YGIV-RELATED"/>
    <property type="match status" value="1"/>
</dbReference>
<dbReference type="InterPro" id="IPR010499">
    <property type="entry name" value="AraC_E-bd"/>
</dbReference>
<dbReference type="InterPro" id="IPR011256">
    <property type="entry name" value="Reg_factor_effector_dom_sf"/>
</dbReference>
<reference evidence="3" key="1">
    <citation type="journal article" date="2019" name="Int. J. Syst. Evol. Microbiol.">
        <title>The Global Catalogue of Microorganisms (GCM) 10K type strain sequencing project: providing services to taxonomists for standard genome sequencing and annotation.</title>
        <authorList>
            <consortium name="The Broad Institute Genomics Platform"/>
            <consortium name="The Broad Institute Genome Sequencing Center for Infectious Disease"/>
            <person name="Wu L."/>
            <person name="Ma J."/>
        </authorList>
    </citation>
    <scope>NUCLEOTIDE SEQUENCE [LARGE SCALE GENOMIC DNA]</scope>
    <source>
        <strain evidence="3">TISTR 2466</strain>
    </source>
</reference>
<keyword evidence="3" id="KW-1185">Reference proteome</keyword>
<dbReference type="SUPFAM" id="SSF55136">
    <property type="entry name" value="Probable bacterial effector-binding domain"/>
    <property type="match status" value="1"/>
</dbReference>
<comment type="caution">
    <text evidence="2">The sequence shown here is derived from an EMBL/GenBank/DDBJ whole genome shotgun (WGS) entry which is preliminary data.</text>
</comment>